<dbReference type="InterPro" id="IPR036179">
    <property type="entry name" value="Ig-like_dom_sf"/>
</dbReference>
<dbReference type="Proteomes" id="UP001187315">
    <property type="component" value="Unassembled WGS sequence"/>
</dbReference>
<reference evidence="5" key="1">
    <citation type="submission" date="2023-08" db="EMBL/GenBank/DDBJ databases">
        <title>Pelteobagrus vachellii genome.</title>
        <authorList>
            <person name="Liu H."/>
        </authorList>
    </citation>
    <scope>NUCLEOTIDE SEQUENCE</scope>
    <source>
        <strain evidence="5">PRFRI_2022a</strain>
        <tissue evidence="5">Muscle</tissue>
    </source>
</reference>
<sequence>MIHKVALLFFLCITLHSFLWQTSTGISVKRGKNVTLTCPLTPDKNIGTMTWYKQKPGQGVQLLLVYNFSVPPSVRYANGMNTHRYVVLPGKSARAHHRLRIISAAEYDAATYYCGFSERNIDIKKHA</sequence>
<dbReference type="PANTHER" id="PTHR23268">
    <property type="entry name" value="T-CELL RECEPTOR BETA CHAIN"/>
    <property type="match status" value="1"/>
</dbReference>
<dbReference type="Pfam" id="PF07686">
    <property type="entry name" value="V-set"/>
    <property type="match status" value="1"/>
</dbReference>
<accession>A0AA88TAX2</accession>
<dbReference type="SUPFAM" id="SSF48726">
    <property type="entry name" value="Immunoglobulin"/>
    <property type="match status" value="1"/>
</dbReference>
<dbReference type="SMART" id="SM00409">
    <property type="entry name" value="IG"/>
    <property type="match status" value="1"/>
</dbReference>
<dbReference type="InterPro" id="IPR007110">
    <property type="entry name" value="Ig-like_dom"/>
</dbReference>
<dbReference type="SMART" id="SM00406">
    <property type="entry name" value="IGv"/>
    <property type="match status" value="1"/>
</dbReference>
<evidence type="ECO:0000313" key="6">
    <source>
        <dbReference type="Proteomes" id="UP001187315"/>
    </source>
</evidence>
<evidence type="ECO:0000313" key="5">
    <source>
        <dbReference type="EMBL" id="KAK2869014.1"/>
    </source>
</evidence>
<evidence type="ECO:0000256" key="1">
    <source>
        <dbReference type="ARBA" id="ARBA00022729"/>
    </source>
</evidence>
<dbReference type="InterPro" id="IPR013106">
    <property type="entry name" value="Ig_V-set"/>
</dbReference>
<dbReference type="CDD" id="cd00099">
    <property type="entry name" value="IgV"/>
    <property type="match status" value="1"/>
</dbReference>
<dbReference type="InterPro" id="IPR050413">
    <property type="entry name" value="TCR_beta_variable"/>
</dbReference>
<evidence type="ECO:0000256" key="2">
    <source>
        <dbReference type="ARBA" id="ARBA00022859"/>
    </source>
</evidence>
<dbReference type="AlphaFoldDB" id="A0AA88TAX2"/>
<comment type="caution">
    <text evidence="5">The sequence shown here is derived from an EMBL/GenBank/DDBJ whole genome shotgun (WGS) entry which is preliminary data.</text>
</comment>
<feature type="signal peptide" evidence="3">
    <location>
        <begin position="1"/>
        <end position="25"/>
    </location>
</feature>
<feature type="domain" description="Ig-like" evidence="4">
    <location>
        <begin position="28"/>
        <end position="114"/>
    </location>
</feature>
<dbReference type="EMBL" id="JAVHJS010000001">
    <property type="protein sequence ID" value="KAK2869014.1"/>
    <property type="molecule type" value="Genomic_DNA"/>
</dbReference>
<dbReference type="GO" id="GO:0002376">
    <property type="term" value="P:immune system process"/>
    <property type="evidence" value="ECO:0007669"/>
    <property type="project" value="UniProtKB-KW"/>
</dbReference>
<dbReference type="GO" id="GO:0007166">
    <property type="term" value="P:cell surface receptor signaling pathway"/>
    <property type="evidence" value="ECO:0007669"/>
    <property type="project" value="TreeGrafter"/>
</dbReference>
<proteinExistence type="predicted"/>
<protein>
    <recommendedName>
        <fullName evidence="4">Ig-like domain-containing protein</fullName>
    </recommendedName>
</protein>
<dbReference type="Gene3D" id="2.60.40.10">
    <property type="entry name" value="Immunoglobulins"/>
    <property type="match status" value="1"/>
</dbReference>
<dbReference type="GO" id="GO:0005886">
    <property type="term" value="C:plasma membrane"/>
    <property type="evidence" value="ECO:0007669"/>
    <property type="project" value="TreeGrafter"/>
</dbReference>
<keyword evidence="1 3" id="KW-0732">Signal</keyword>
<name>A0AA88TAX2_TACVA</name>
<feature type="chain" id="PRO_5041700141" description="Ig-like domain-containing protein" evidence="3">
    <location>
        <begin position="26"/>
        <end position="127"/>
    </location>
</feature>
<dbReference type="InterPro" id="IPR013783">
    <property type="entry name" value="Ig-like_fold"/>
</dbReference>
<dbReference type="InterPro" id="IPR003599">
    <property type="entry name" value="Ig_sub"/>
</dbReference>
<organism evidence="5 6">
    <name type="scientific">Tachysurus vachellii</name>
    <name type="common">Darkbarbel catfish</name>
    <name type="synonym">Pelteobagrus vachellii</name>
    <dbReference type="NCBI Taxonomy" id="175792"/>
    <lineage>
        <taxon>Eukaryota</taxon>
        <taxon>Metazoa</taxon>
        <taxon>Chordata</taxon>
        <taxon>Craniata</taxon>
        <taxon>Vertebrata</taxon>
        <taxon>Euteleostomi</taxon>
        <taxon>Actinopterygii</taxon>
        <taxon>Neopterygii</taxon>
        <taxon>Teleostei</taxon>
        <taxon>Ostariophysi</taxon>
        <taxon>Siluriformes</taxon>
        <taxon>Bagridae</taxon>
        <taxon>Tachysurus</taxon>
    </lineage>
</organism>
<evidence type="ECO:0000256" key="3">
    <source>
        <dbReference type="SAM" id="SignalP"/>
    </source>
</evidence>
<evidence type="ECO:0000259" key="4">
    <source>
        <dbReference type="PROSITE" id="PS50835"/>
    </source>
</evidence>
<keyword evidence="2" id="KW-0391">Immunity</keyword>
<keyword evidence="6" id="KW-1185">Reference proteome</keyword>
<gene>
    <name evidence="5" type="ORF">Q7C36_000885</name>
</gene>
<dbReference type="PANTHER" id="PTHR23268:SF28">
    <property type="entry name" value="T CELL RECEPTOR BETA VARIABLE 19"/>
    <property type="match status" value="1"/>
</dbReference>
<dbReference type="PROSITE" id="PS50835">
    <property type="entry name" value="IG_LIKE"/>
    <property type="match status" value="1"/>
</dbReference>